<name>A0AAW1KNX1_POPJA</name>
<gene>
    <name evidence="1" type="ORF">QE152_g19524</name>
</gene>
<reference evidence="1 2" key="1">
    <citation type="journal article" date="2024" name="BMC Genomics">
        <title>De novo assembly and annotation of Popillia japonica's genome with initial clues to its potential as an invasive pest.</title>
        <authorList>
            <person name="Cucini C."/>
            <person name="Boschi S."/>
            <person name="Funari R."/>
            <person name="Cardaioli E."/>
            <person name="Iannotti N."/>
            <person name="Marturano G."/>
            <person name="Paoli F."/>
            <person name="Bruttini M."/>
            <person name="Carapelli A."/>
            <person name="Frati F."/>
            <person name="Nardi F."/>
        </authorList>
    </citation>
    <scope>NUCLEOTIDE SEQUENCE [LARGE SCALE GENOMIC DNA]</scope>
    <source>
        <strain evidence="1">DMR45628</strain>
    </source>
</reference>
<dbReference type="Proteomes" id="UP001458880">
    <property type="component" value="Unassembled WGS sequence"/>
</dbReference>
<evidence type="ECO:0000313" key="1">
    <source>
        <dbReference type="EMBL" id="KAK9722790.1"/>
    </source>
</evidence>
<accession>A0AAW1KNX1</accession>
<protein>
    <submittedName>
        <fullName evidence="1">Uncharacterized protein</fullName>
    </submittedName>
</protein>
<dbReference type="EMBL" id="JASPKY010000185">
    <property type="protein sequence ID" value="KAK9722790.1"/>
    <property type="molecule type" value="Genomic_DNA"/>
</dbReference>
<keyword evidence="2" id="KW-1185">Reference proteome</keyword>
<comment type="caution">
    <text evidence="1">The sequence shown here is derived from an EMBL/GenBank/DDBJ whole genome shotgun (WGS) entry which is preliminary data.</text>
</comment>
<evidence type="ECO:0000313" key="2">
    <source>
        <dbReference type="Proteomes" id="UP001458880"/>
    </source>
</evidence>
<proteinExistence type="predicted"/>
<organism evidence="1 2">
    <name type="scientific">Popillia japonica</name>
    <name type="common">Japanese beetle</name>
    <dbReference type="NCBI Taxonomy" id="7064"/>
    <lineage>
        <taxon>Eukaryota</taxon>
        <taxon>Metazoa</taxon>
        <taxon>Ecdysozoa</taxon>
        <taxon>Arthropoda</taxon>
        <taxon>Hexapoda</taxon>
        <taxon>Insecta</taxon>
        <taxon>Pterygota</taxon>
        <taxon>Neoptera</taxon>
        <taxon>Endopterygota</taxon>
        <taxon>Coleoptera</taxon>
        <taxon>Polyphaga</taxon>
        <taxon>Scarabaeiformia</taxon>
        <taxon>Scarabaeidae</taxon>
        <taxon>Rutelinae</taxon>
        <taxon>Popillia</taxon>
    </lineage>
</organism>
<sequence length="93" mass="10898">MMDSYMRGCFLGYETKSADQDMTVTSAPTQESISRSDLCNIFYDKLLRMQISKRSQWLETVDDIAVLITDRDVDVAQHKLDQAMRKMDSWFFQ</sequence>
<dbReference type="AlphaFoldDB" id="A0AAW1KNX1"/>